<dbReference type="PANTHER" id="PTHR28249:SF1">
    <property type="entry name" value="SPORULATION-SPECIFIC PROTEIN SPO7"/>
    <property type="match status" value="1"/>
</dbReference>
<dbReference type="OrthoDB" id="5599171at2759"/>
<keyword evidence="2" id="KW-1133">Transmembrane helix</keyword>
<dbReference type="GO" id="GO:0071595">
    <property type="term" value="C:Nem1-Spo7 phosphatase complex"/>
    <property type="evidence" value="ECO:0007669"/>
    <property type="project" value="TreeGrafter"/>
</dbReference>
<dbReference type="Pfam" id="PF03907">
    <property type="entry name" value="Spo7"/>
    <property type="match status" value="1"/>
</dbReference>
<evidence type="ECO:0000256" key="1">
    <source>
        <dbReference type="SAM" id="MobiDB-lite"/>
    </source>
</evidence>
<dbReference type="Proteomes" id="UP000015441">
    <property type="component" value="Unassembled WGS sequence"/>
</dbReference>
<dbReference type="GO" id="GO:0004721">
    <property type="term" value="F:phosphoprotein phosphatase activity"/>
    <property type="evidence" value="ECO:0007669"/>
    <property type="project" value="TreeGrafter"/>
</dbReference>
<comment type="caution">
    <text evidence="3">The sequence shown here is derived from an EMBL/GenBank/DDBJ whole genome shotgun (WGS) entry which is preliminary data.</text>
</comment>
<proteinExistence type="predicted"/>
<feature type="region of interest" description="Disordered" evidence="1">
    <location>
        <begin position="266"/>
        <end position="342"/>
    </location>
</feature>
<gene>
    <name evidence="3" type="ORF">BGHDH14_bgh06743</name>
</gene>
<dbReference type="HOGENOM" id="CLU_032659_0_0_1"/>
<keyword evidence="4" id="KW-1185">Reference proteome</keyword>
<dbReference type="GO" id="GO:0006998">
    <property type="term" value="P:nuclear envelope organization"/>
    <property type="evidence" value="ECO:0007669"/>
    <property type="project" value="TreeGrafter"/>
</dbReference>
<feature type="compositionally biased region" description="Basic and acidic residues" evidence="1">
    <location>
        <begin position="181"/>
        <end position="193"/>
    </location>
</feature>
<dbReference type="InParanoid" id="N1JH84"/>
<feature type="transmembrane region" description="Helical" evidence="2">
    <location>
        <begin position="75"/>
        <end position="94"/>
    </location>
</feature>
<evidence type="ECO:0000313" key="3">
    <source>
        <dbReference type="EMBL" id="CCU82558.1"/>
    </source>
</evidence>
<evidence type="ECO:0000313" key="4">
    <source>
        <dbReference type="Proteomes" id="UP000015441"/>
    </source>
</evidence>
<dbReference type="FunCoup" id="N1JH84">
    <property type="interactions" value="28"/>
</dbReference>
<dbReference type="PANTHER" id="PTHR28249">
    <property type="entry name" value="SPORULATION-SPECIFIC PROTEIN SPO7"/>
    <property type="match status" value="1"/>
</dbReference>
<feature type="compositionally biased region" description="Polar residues" evidence="1">
    <location>
        <begin position="326"/>
        <end position="342"/>
    </location>
</feature>
<feature type="compositionally biased region" description="Polar residues" evidence="1">
    <location>
        <begin position="307"/>
        <end position="319"/>
    </location>
</feature>
<organism evidence="3 4">
    <name type="scientific">Blumeria graminis f. sp. hordei (strain DH14)</name>
    <name type="common">Barley powdery mildew</name>
    <name type="synonym">Oidium monilioides f. sp. hordei</name>
    <dbReference type="NCBI Taxonomy" id="546991"/>
    <lineage>
        <taxon>Eukaryota</taxon>
        <taxon>Fungi</taxon>
        <taxon>Dikarya</taxon>
        <taxon>Ascomycota</taxon>
        <taxon>Pezizomycotina</taxon>
        <taxon>Leotiomycetes</taxon>
        <taxon>Erysiphales</taxon>
        <taxon>Erysiphaceae</taxon>
        <taxon>Blumeria</taxon>
        <taxon>Blumeria hordei</taxon>
    </lineage>
</organism>
<dbReference type="STRING" id="546991.N1JH84"/>
<reference evidence="3 4" key="1">
    <citation type="journal article" date="2010" name="Science">
        <title>Genome expansion and gene loss in powdery mildew fungi reveal tradeoffs in extreme parasitism.</title>
        <authorList>
            <person name="Spanu P.D."/>
            <person name="Abbott J.C."/>
            <person name="Amselem J."/>
            <person name="Burgis T.A."/>
            <person name="Soanes D.M."/>
            <person name="Stueber K."/>
            <person name="Ver Loren van Themaat E."/>
            <person name="Brown J.K.M."/>
            <person name="Butcher S.A."/>
            <person name="Gurr S.J."/>
            <person name="Lebrun M.-H."/>
            <person name="Ridout C.J."/>
            <person name="Schulze-Lefert P."/>
            <person name="Talbot N.J."/>
            <person name="Ahmadinejad N."/>
            <person name="Ametz C."/>
            <person name="Barton G.R."/>
            <person name="Benjdia M."/>
            <person name="Bidzinski P."/>
            <person name="Bindschedler L.V."/>
            <person name="Both M."/>
            <person name="Brewer M.T."/>
            <person name="Cadle-Davidson L."/>
            <person name="Cadle-Davidson M.M."/>
            <person name="Collemare J."/>
            <person name="Cramer R."/>
            <person name="Frenkel O."/>
            <person name="Godfrey D."/>
            <person name="Harriman J."/>
            <person name="Hoede C."/>
            <person name="King B.C."/>
            <person name="Klages S."/>
            <person name="Kleemann J."/>
            <person name="Knoll D."/>
            <person name="Koti P.S."/>
            <person name="Kreplak J."/>
            <person name="Lopez-Ruiz F.J."/>
            <person name="Lu X."/>
            <person name="Maekawa T."/>
            <person name="Mahanil S."/>
            <person name="Micali C."/>
            <person name="Milgroom M.G."/>
            <person name="Montana G."/>
            <person name="Noir S."/>
            <person name="O'Connell R.J."/>
            <person name="Oberhaensli S."/>
            <person name="Parlange F."/>
            <person name="Pedersen C."/>
            <person name="Quesneville H."/>
            <person name="Reinhardt R."/>
            <person name="Rott M."/>
            <person name="Sacristan S."/>
            <person name="Schmidt S.M."/>
            <person name="Schoen M."/>
            <person name="Skamnioti P."/>
            <person name="Sommer H."/>
            <person name="Stephens A."/>
            <person name="Takahara H."/>
            <person name="Thordal-Christensen H."/>
            <person name="Vigouroux M."/>
            <person name="Wessling R."/>
            <person name="Wicker T."/>
            <person name="Panstruga R."/>
        </authorList>
    </citation>
    <scope>NUCLEOTIDE SEQUENCE [LARGE SCALE GENOMIC DNA]</scope>
    <source>
        <strain evidence="3">DH14</strain>
    </source>
</reference>
<name>N1JH84_BLUG1</name>
<keyword evidence="2" id="KW-0472">Membrane</keyword>
<dbReference type="eggNOG" id="ENOG502QTI4">
    <property type="taxonomic scope" value="Eukaryota"/>
</dbReference>
<evidence type="ECO:0000256" key="2">
    <source>
        <dbReference type="SAM" id="Phobius"/>
    </source>
</evidence>
<evidence type="ECO:0008006" key="5">
    <source>
        <dbReference type="Google" id="ProtNLM"/>
    </source>
</evidence>
<feature type="region of interest" description="Disordered" evidence="1">
    <location>
        <begin position="9"/>
        <end position="43"/>
    </location>
</feature>
<feature type="compositionally biased region" description="Basic and acidic residues" evidence="1">
    <location>
        <begin position="276"/>
        <end position="297"/>
    </location>
</feature>
<sequence>MSYLDQIIKGTSPETELETNSSSAPSERRSSLRSQRSLSPTHTSPPQIYLNLLILEASLRAQWLQLRTRRRQHTFFLALLAFWIAYFGYALFLAPREDGSGVGGSIYWVIDVGEKICLISGIITGILVWGTGQWERGIKWPRRWVYNTNRGLREFNCKVVIIKQSWWSEFTSMRERKGAEKREKSFNTKKPDYSDGNEEDLEPGGDHVKLLLLPKPFSPNFRENWDIYRTEYWEIENERRANIRKSILDRERKIARQQGGIFWWTGYRGKNRGKGQPHEKERDYTHKHLQNEKDRSRFRSGSVRSGHQSLTHQKTFSSTESRERPSTPSALRDYTTSGKRNK</sequence>
<dbReference type="AlphaFoldDB" id="N1JH84"/>
<dbReference type="InterPro" id="IPR005605">
    <property type="entry name" value="Spo7"/>
</dbReference>
<feature type="transmembrane region" description="Helical" evidence="2">
    <location>
        <begin position="106"/>
        <end position="129"/>
    </location>
</feature>
<feature type="region of interest" description="Disordered" evidence="1">
    <location>
        <begin position="181"/>
        <end position="201"/>
    </location>
</feature>
<protein>
    <recommendedName>
        <fullName evidence="5">Spo7-like protein</fullName>
    </recommendedName>
</protein>
<accession>N1JH84</accession>
<dbReference type="GO" id="GO:0019888">
    <property type="term" value="F:protein phosphatase regulator activity"/>
    <property type="evidence" value="ECO:0007669"/>
    <property type="project" value="InterPro"/>
</dbReference>
<dbReference type="EMBL" id="CAUH01006537">
    <property type="protein sequence ID" value="CCU82558.1"/>
    <property type="molecule type" value="Genomic_DNA"/>
</dbReference>
<keyword evidence="2" id="KW-0812">Transmembrane</keyword>